<evidence type="ECO:0000256" key="7">
    <source>
        <dbReference type="SAM" id="Phobius"/>
    </source>
</evidence>
<dbReference type="SUPFAM" id="SSF46689">
    <property type="entry name" value="Homeodomain-like"/>
    <property type="match status" value="1"/>
</dbReference>
<dbReference type="InterPro" id="IPR025662">
    <property type="entry name" value="Sigma_54_int_dom_ATP-bd_1"/>
</dbReference>
<dbReference type="PROSITE" id="PS00675">
    <property type="entry name" value="SIGMA54_INTERACT_1"/>
    <property type="match status" value="1"/>
</dbReference>
<evidence type="ECO:0000256" key="3">
    <source>
        <dbReference type="ARBA" id="ARBA00023015"/>
    </source>
</evidence>
<dbReference type="CDD" id="cd06225">
    <property type="entry name" value="HAMP"/>
    <property type="match status" value="1"/>
</dbReference>
<sequence>MAWNRLSTKLLAGAIGLVLLSALAVASLATFRYSQSLMESLRTQSSLLGHSLAVEATNLVLTNDLVGLQKMIQHQKAIHDDLAYLFVVKDGRILVHSFDGGFPTNLLHVHRAQEPQTFGVQEVISETGERYLDIAVPIFEGRAGCLRLGFTENAYQSQMRRLWVEIGGITATIVLMAVGAISLVVKKLLSPLDRLTHAVERASQGELTVRVDDSGDREVAVLAQSFNLMMERLEDYTHRLQQQAQDLAAAQQRTRAFCEIVQNIGALHSLQDIGAFLISRFRDVLHFDKAALLLFDDARETLIILDDKRLKTTGNPRALGWFAHLLDTVKTVGVRSALHPAPPEPVLDALWSERVACALVPISTEAPSAFGTLIIRCDDRCHCPSEALELIGAIIREASGVLQRAVAHEMEMRSMQRLSNPRATFCGMVGRDPAMQNVFRLVENVAASDATVLIQGESGTGKELVAQAIHQLSPRSSFPFVIINCAAYPPSLIESELFGHEKGAFTGADRARQGRFEQAEGGTVFLDEVGDIPAPVQVKLLRVLQTHQFERVGGEKTLQANVRVVAATHRHLLKEVKNGRFREDLFYRLNVIPITLPPLRSRPMDIPLLATHFLQKYQQIYRKDVKDFHRDVLRLFVEYSWPGNVRELENTVEHAVLMSKNDTIHVWDLPSAFRSTSTVAAPEGLATMEERERQAIAEALESAHGNKKKAAQKLGISRSALYNKMKKYGFMS</sequence>
<dbReference type="Pfam" id="PF00158">
    <property type="entry name" value="Sigma54_activat"/>
    <property type="match status" value="1"/>
</dbReference>
<proteinExistence type="predicted"/>
<evidence type="ECO:0000256" key="5">
    <source>
        <dbReference type="ARBA" id="ARBA00023159"/>
    </source>
</evidence>
<dbReference type="GO" id="GO:0006355">
    <property type="term" value="P:regulation of DNA-templated transcription"/>
    <property type="evidence" value="ECO:0007669"/>
    <property type="project" value="InterPro"/>
</dbReference>
<dbReference type="PANTHER" id="PTHR32071">
    <property type="entry name" value="TRANSCRIPTIONAL REGULATORY PROTEIN"/>
    <property type="match status" value="1"/>
</dbReference>
<dbReference type="SMART" id="SM00304">
    <property type="entry name" value="HAMP"/>
    <property type="match status" value="1"/>
</dbReference>
<dbReference type="AlphaFoldDB" id="A0A3N1UNR8"/>
<dbReference type="Gene3D" id="3.30.450.40">
    <property type="match status" value="1"/>
</dbReference>
<evidence type="ECO:0000256" key="2">
    <source>
        <dbReference type="ARBA" id="ARBA00022840"/>
    </source>
</evidence>
<dbReference type="InterPro" id="IPR058031">
    <property type="entry name" value="AAA_lid_NorR"/>
</dbReference>
<feature type="transmembrane region" description="Helical" evidence="7">
    <location>
        <begin position="162"/>
        <end position="185"/>
    </location>
</feature>
<dbReference type="Pfam" id="PF02954">
    <property type="entry name" value="HTH_8"/>
    <property type="match status" value="1"/>
</dbReference>
<keyword evidence="7" id="KW-1133">Transmembrane helix</keyword>
<dbReference type="Gene3D" id="6.10.340.10">
    <property type="match status" value="1"/>
</dbReference>
<dbReference type="InterPro" id="IPR009057">
    <property type="entry name" value="Homeodomain-like_sf"/>
</dbReference>
<dbReference type="InterPro" id="IPR002078">
    <property type="entry name" value="Sigma_54_int"/>
</dbReference>
<dbReference type="SUPFAM" id="SSF55781">
    <property type="entry name" value="GAF domain-like"/>
    <property type="match status" value="1"/>
</dbReference>
<dbReference type="Gene3D" id="1.10.10.60">
    <property type="entry name" value="Homeodomain-like"/>
    <property type="match status" value="1"/>
</dbReference>
<protein>
    <submittedName>
        <fullName evidence="10">Two-component system response regulator HydG</fullName>
    </submittedName>
</protein>
<dbReference type="GO" id="GO:0016020">
    <property type="term" value="C:membrane"/>
    <property type="evidence" value="ECO:0007669"/>
    <property type="project" value="InterPro"/>
</dbReference>
<dbReference type="SUPFAM" id="SSF52540">
    <property type="entry name" value="P-loop containing nucleoside triphosphate hydrolases"/>
    <property type="match status" value="1"/>
</dbReference>
<keyword evidence="7" id="KW-0812">Transmembrane</keyword>
<dbReference type="Gene3D" id="1.10.8.60">
    <property type="match status" value="1"/>
</dbReference>
<dbReference type="Gene3D" id="3.40.50.300">
    <property type="entry name" value="P-loop containing nucleotide triphosphate hydrolases"/>
    <property type="match status" value="1"/>
</dbReference>
<dbReference type="PROSITE" id="PS00688">
    <property type="entry name" value="SIGMA54_INTERACT_3"/>
    <property type="match status" value="1"/>
</dbReference>
<dbReference type="PRINTS" id="PR01590">
    <property type="entry name" value="HTHFIS"/>
</dbReference>
<dbReference type="PROSITE" id="PS50045">
    <property type="entry name" value="SIGMA54_INTERACT_4"/>
    <property type="match status" value="1"/>
</dbReference>
<keyword evidence="1" id="KW-0547">Nucleotide-binding</keyword>
<dbReference type="SUPFAM" id="SSF158472">
    <property type="entry name" value="HAMP domain-like"/>
    <property type="match status" value="1"/>
</dbReference>
<keyword evidence="4" id="KW-0238">DNA-binding</keyword>
<name>A0A3N1UNR8_9BACT</name>
<dbReference type="EMBL" id="RJVA01000013">
    <property type="protein sequence ID" value="ROQ91039.1"/>
    <property type="molecule type" value="Genomic_DNA"/>
</dbReference>
<keyword evidence="11" id="KW-1185">Reference proteome</keyword>
<dbReference type="RefSeq" id="WP_170161776.1">
    <property type="nucleotide sequence ID" value="NZ_RJVA01000013.1"/>
</dbReference>
<dbReference type="CDD" id="cd00009">
    <property type="entry name" value="AAA"/>
    <property type="match status" value="1"/>
</dbReference>
<dbReference type="InterPro" id="IPR003593">
    <property type="entry name" value="AAA+_ATPase"/>
</dbReference>
<keyword evidence="7" id="KW-0472">Membrane</keyword>
<dbReference type="Pfam" id="PF00672">
    <property type="entry name" value="HAMP"/>
    <property type="match status" value="1"/>
</dbReference>
<dbReference type="InterPro" id="IPR025943">
    <property type="entry name" value="Sigma_54_int_dom_ATP-bd_2"/>
</dbReference>
<feature type="domain" description="Sigma-54 factor interaction" evidence="8">
    <location>
        <begin position="428"/>
        <end position="657"/>
    </location>
</feature>
<dbReference type="PROSITE" id="PS50885">
    <property type="entry name" value="HAMP"/>
    <property type="match status" value="1"/>
</dbReference>
<evidence type="ECO:0000256" key="6">
    <source>
        <dbReference type="ARBA" id="ARBA00023163"/>
    </source>
</evidence>
<dbReference type="SMART" id="SM00382">
    <property type="entry name" value="AAA"/>
    <property type="match status" value="1"/>
</dbReference>
<evidence type="ECO:0000259" key="8">
    <source>
        <dbReference type="PROSITE" id="PS50045"/>
    </source>
</evidence>
<evidence type="ECO:0000259" key="9">
    <source>
        <dbReference type="PROSITE" id="PS50885"/>
    </source>
</evidence>
<dbReference type="GO" id="GO:0005524">
    <property type="term" value="F:ATP binding"/>
    <property type="evidence" value="ECO:0007669"/>
    <property type="project" value="UniProtKB-KW"/>
</dbReference>
<reference evidence="10 11" key="1">
    <citation type="submission" date="2018-11" db="EMBL/GenBank/DDBJ databases">
        <title>Genomic Encyclopedia of Type Strains, Phase IV (KMG-IV): sequencing the most valuable type-strain genomes for metagenomic binning, comparative biology and taxonomic classification.</title>
        <authorList>
            <person name="Goeker M."/>
        </authorList>
    </citation>
    <scope>NUCLEOTIDE SEQUENCE [LARGE SCALE GENOMIC DNA]</scope>
    <source>
        <strain evidence="10 11">DSM 22027</strain>
    </source>
</reference>
<gene>
    <name evidence="10" type="ORF">EDC27_2316</name>
</gene>
<keyword evidence="6" id="KW-0804">Transcription</keyword>
<dbReference type="Pfam" id="PF25601">
    <property type="entry name" value="AAA_lid_14"/>
    <property type="match status" value="1"/>
</dbReference>
<dbReference type="InterPro" id="IPR025944">
    <property type="entry name" value="Sigma_54_int_dom_CS"/>
</dbReference>
<dbReference type="InterPro" id="IPR027417">
    <property type="entry name" value="P-loop_NTPase"/>
</dbReference>
<dbReference type="PROSITE" id="PS00676">
    <property type="entry name" value="SIGMA54_INTERACT_2"/>
    <property type="match status" value="1"/>
</dbReference>
<dbReference type="InterPro" id="IPR002197">
    <property type="entry name" value="HTH_Fis"/>
</dbReference>
<dbReference type="GO" id="GO:0043565">
    <property type="term" value="F:sequence-specific DNA binding"/>
    <property type="evidence" value="ECO:0007669"/>
    <property type="project" value="InterPro"/>
</dbReference>
<organism evidence="10 11">
    <name type="scientific">Desulfosoma caldarium</name>
    <dbReference type="NCBI Taxonomy" id="610254"/>
    <lineage>
        <taxon>Bacteria</taxon>
        <taxon>Pseudomonadati</taxon>
        <taxon>Thermodesulfobacteriota</taxon>
        <taxon>Syntrophobacteria</taxon>
        <taxon>Syntrophobacterales</taxon>
        <taxon>Syntrophobacteraceae</taxon>
        <taxon>Desulfosoma</taxon>
    </lineage>
</organism>
<evidence type="ECO:0000256" key="4">
    <source>
        <dbReference type="ARBA" id="ARBA00023125"/>
    </source>
</evidence>
<dbReference type="FunFam" id="3.40.50.300:FF:000006">
    <property type="entry name" value="DNA-binding transcriptional regulator NtrC"/>
    <property type="match status" value="1"/>
</dbReference>
<dbReference type="InterPro" id="IPR003660">
    <property type="entry name" value="HAMP_dom"/>
</dbReference>
<evidence type="ECO:0000256" key="1">
    <source>
        <dbReference type="ARBA" id="ARBA00022741"/>
    </source>
</evidence>
<dbReference type="Proteomes" id="UP000276223">
    <property type="component" value="Unassembled WGS sequence"/>
</dbReference>
<keyword evidence="2" id="KW-0067">ATP-binding</keyword>
<evidence type="ECO:0000313" key="11">
    <source>
        <dbReference type="Proteomes" id="UP000276223"/>
    </source>
</evidence>
<feature type="domain" description="HAMP" evidence="9">
    <location>
        <begin position="186"/>
        <end position="238"/>
    </location>
</feature>
<keyword evidence="3" id="KW-0805">Transcription regulation</keyword>
<evidence type="ECO:0000313" key="10">
    <source>
        <dbReference type="EMBL" id="ROQ91039.1"/>
    </source>
</evidence>
<accession>A0A3N1UNR8</accession>
<comment type="caution">
    <text evidence="10">The sequence shown here is derived from an EMBL/GenBank/DDBJ whole genome shotgun (WGS) entry which is preliminary data.</text>
</comment>
<dbReference type="GO" id="GO:0007165">
    <property type="term" value="P:signal transduction"/>
    <property type="evidence" value="ECO:0007669"/>
    <property type="project" value="InterPro"/>
</dbReference>
<dbReference type="InterPro" id="IPR029016">
    <property type="entry name" value="GAF-like_dom_sf"/>
</dbReference>
<dbReference type="PANTHER" id="PTHR32071:SF117">
    <property type="entry name" value="PTS-DEPENDENT DIHYDROXYACETONE KINASE OPERON REGULATORY PROTEIN-RELATED"/>
    <property type="match status" value="1"/>
</dbReference>
<keyword evidence="5" id="KW-0010">Activator</keyword>